<protein>
    <submittedName>
        <fullName evidence="2">Uncharacterized protein</fullName>
    </submittedName>
</protein>
<organism evidence="2 3">
    <name type="scientific">Mycolicibacterium litorale</name>
    <dbReference type="NCBI Taxonomy" id="758802"/>
    <lineage>
        <taxon>Bacteria</taxon>
        <taxon>Bacillati</taxon>
        <taxon>Actinomycetota</taxon>
        <taxon>Actinomycetes</taxon>
        <taxon>Mycobacteriales</taxon>
        <taxon>Mycobacteriaceae</taxon>
        <taxon>Mycolicibacterium</taxon>
    </lineage>
</organism>
<gene>
    <name evidence="2" type="ORF">MLIT_38620</name>
</gene>
<proteinExistence type="predicted"/>
<keyword evidence="3" id="KW-1185">Reference proteome</keyword>
<dbReference type="RefSeq" id="WP_134058101.1">
    <property type="nucleotide sequence ID" value="NZ_AP022586.1"/>
</dbReference>
<dbReference type="AlphaFoldDB" id="A0AAD1MV12"/>
<feature type="region of interest" description="Disordered" evidence="1">
    <location>
        <begin position="27"/>
        <end position="110"/>
    </location>
</feature>
<accession>A0AAD1MV12</accession>
<reference evidence="2 3" key="1">
    <citation type="journal article" date="2019" name="Emerg. Microbes Infect.">
        <title>Comprehensive subspecies identification of 175 nontuberculous mycobacteria species based on 7547 genomic profiles.</title>
        <authorList>
            <person name="Matsumoto Y."/>
            <person name="Kinjo T."/>
            <person name="Motooka D."/>
            <person name="Nabeya D."/>
            <person name="Jung N."/>
            <person name="Uechi K."/>
            <person name="Horii T."/>
            <person name="Iida T."/>
            <person name="Fujita J."/>
            <person name="Nakamura S."/>
        </authorList>
    </citation>
    <scope>NUCLEOTIDE SEQUENCE [LARGE SCALE GENOMIC DNA]</scope>
    <source>
        <strain evidence="2 3">JCM 17423</strain>
    </source>
</reference>
<feature type="compositionally biased region" description="Basic and acidic residues" evidence="1">
    <location>
        <begin position="27"/>
        <end position="40"/>
    </location>
</feature>
<dbReference type="Proteomes" id="UP000466607">
    <property type="component" value="Chromosome"/>
</dbReference>
<feature type="compositionally biased region" description="Basic and acidic residues" evidence="1">
    <location>
        <begin position="50"/>
        <end position="68"/>
    </location>
</feature>
<sequence>MLSGDATVDHTGAGRIILEHLTDILGGEHPHISPEDRQTATDRAATQKRQLAEDNWTWKRERPYERPKPKAKPAAHAGGVRRQPAHAASSSTPSRAERKGLPGARVQPRARGRMPMRFDLRIGDNGRPACKYGQIARTVVSRDHLCEIRGVGPLIVFNADHDRETRNLGHFAVKYWVTDGNIAHIKADNGEWLWRLEPAHWWNDPPPQELWSVEVLLGRWPDLWESAAYSMADQTLAVAG</sequence>
<dbReference type="EMBL" id="AP022586">
    <property type="protein sequence ID" value="BBY18270.1"/>
    <property type="molecule type" value="Genomic_DNA"/>
</dbReference>
<evidence type="ECO:0000313" key="3">
    <source>
        <dbReference type="Proteomes" id="UP000466607"/>
    </source>
</evidence>
<name>A0AAD1MV12_9MYCO</name>
<evidence type="ECO:0000256" key="1">
    <source>
        <dbReference type="SAM" id="MobiDB-lite"/>
    </source>
</evidence>
<evidence type="ECO:0000313" key="2">
    <source>
        <dbReference type="EMBL" id="BBY18270.1"/>
    </source>
</evidence>